<evidence type="ECO:0008006" key="5">
    <source>
        <dbReference type="Google" id="ProtNLM"/>
    </source>
</evidence>
<dbReference type="AlphaFoldDB" id="A0A5J4ZA24"/>
<protein>
    <recommendedName>
        <fullName evidence="5">BTB domain-containing protein</fullName>
    </recommendedName>
</protein>
<evidence type="ECO:0000313" key="4">
    <source>
        <dbReference type="Proteomes" id="UP000325577"/>
    </source>
</evidence>
<name>A0A5J4ZA24_9ASTE</name>
<reference evidence="3 4" key="1">
    <citation type="submission" date="2019-09" db="EMBL/GenBank/DDBJ databases">
        <title>A chromosome-level genome assembly of the Chinese tupelo Nyssa sinensis.</title>
        <authorList>
            <person name="Yang X."/>
            <person name="Kang M."/>
            <person name="Yang Y."/>
            <person name="Xiong H."/>
            <person name="Wang M."/>
            <person name="Zhang Z."/>
            <person name="Wang Z."/>
            <person name="Wu H."/>
            <person name="Ma T."/>
            <person name="Liu J."/>
            <person name="Xi Z."/>
        </authorList>
    </citation>
    <scope>NUCLEOTIDE SEQUENCE [LARGE SCALE GENOMIC DNA]</scope>
    <source>
        <strain evidence="3">J267</strain>
        <tissue evidence="3">Leaf</tissue>
    </source>
</reference>
<dbReference type="EMBL" id="CM018052">
    <property type="protein sequence ID" value="KAA8515280.1"/>
    <property type="molecule type" value="Genomic_DNA"/>
</dbReference>
<evidence type="ECO:0000256" key="2">
    <source>
        <dbReference type="SAM" id="MobiDB-lite"/>
    </source>
</evidence>
<feature type="region of interest" description="Disordered" evidence="2">
    <location>
        <begin position="1"/>
        <end position="26"/>
    </location>
</feature>
<dbReference type="InterPro" id="IPR011333">
    <property type="entry name" value="SKP1/BTB/POZ_sf"/>
</dbReference>
<keyword evidence="4" id="KW-1185">Reference proteome</keyword>
<dbReference type="OrthoDB" id="1827811at2759"/>
<organism evidence="3 4">
    <name type="scientific">Nyssa sinensis</name>
    <dbReference type="NCBI Taxonomy" id="561372"/>
    <lineage>
        <taxon>Eukaryota</taxon>
        <taxon>Viridiplantae</taxon>
        <taxon>Streptophyta</taxon>
        <taxon>Embryophyta</taxon>
        <taxon>Tracheophyta</taxon>
        <taxon>Spermatophyta</taxon>
        <taxon>Magnoliopsida</taxon>
        <taxon>eudicotyledons</taxon>
        <taxon>Gunneridae</taxon>
        <taxon>Pentapetalae</taxon>
        <taxon>asterids</taxon>
        <taxon>Cornales</taxon>
        <taxon>Nyssaceae</taxon>
        <taxon>Nyssa</taxon>
    </lineage>
</organism>
<dbReference type="SUPFAM" id="SSF54695">
    <property type="entry name" value="POZ domain"/>
    <property type="match status" value="1"/>
</dbReference>
<dbReference type="PANTHER" id="PTHR32370">
    <property type="entry name" value="OS12G0117600 PROTEIN"/>
    <property type="match status" value="1"/>
</dbReference>
<dbReference type="Proteomes" id="UP000325577">
    <property type="component" value="Linkage Group LG9"/>
</dbReference>
<dbReference type="InterPro" id="IPR043454">
    <property type="entry name" value="NPH3/RPT2-like"/>
</dbReference>
<gene>
    <name evidence="3" type="ORF">F0562_018490</name>
</gene>
<evidence type="ECO:0000256" key="1">
    <source>
        <dbReference type="ARBA" id="ARBA00004906"/>
    </source>
</evidence>
<comment type="pathway">
    <text evidence="1">Protein modification; protein ubiquitination.</text>
</comment>
<proteinExistence type="predicted"/>
<evidence type="ECO:0000313" key="3">
    <source>
        <dbReference type="EMBL" id="KAA8515280.1"/>
    </source>
</evidence>
<accession>A0A5J4ZA24</accession>
<sequence length="115" mass="12538">MEATAGVSAVRGVSLPAPSSQPSQKEWRAISEHSVRNAGNEIPESMNLQLGKSSSSQEAFELCAKFCYGITITLCAFNIVSTRCAAEYLQMTEDVEKGNLIYKIEVFFNSCILHG</sequence>